<reference evidence="1 2" key="1">
    <citation type="submission" date="2020-10" db="EMBL/GenBank/DDBJ databases">
        <title>Connecting structure to function with the recovery of over 1000 high-quality activated sludge metagenome-assembled genomes encoding full-length rRNA genes using long-read sequencing.</title>
        <authorList>
            <person name="Singleton C.M."/>
            <person name="Petriglieri F."/>
            <person name="Kristensen J.M."/>
            <person name="Kirkegaard R.H."/>
            <person name="Michaelsen T.Y."/>
            <person name="Andersen M.H."/>
            <person name="Karst S.M."/>
            <person name="Dueholm M.S."/>
            <person name="Nielsen P.H."/>
            <person name="Albertsen M."/>
        </authorList>
    </citation>
    <scope>NUCLEOTIDE SEQUENCE [LARGE SCALE GENOMIC DNA]</scope>
    <source>
        <strain evidence="1">EsbW_18-Q3-R4-48_BATAC.463</strain>
    </source>
</reference>
<evidence type="ECO:0000313" key="1">
    <source>
        <dbReference type="EMBL" id="MBK7414952.1"/>
    </source>
</evidence>
<dbReference type="EMBL" id="JADJMS010000014">
    <property type="protein sequence ID" value="MBK7414952.1"/>
    <property type="molecule type" value="Genomic_DNA"/>
</dbReference>
<sequence length="46" mass="5087">MEKVSHAGQHDIDTQQAAIQCNFGAAYKTIRLPLTINQSRFLAALD</sequence>
<dbReference type="AlphaFoldDB" id="A0A935JWD8"/>
<protein>
    <submittedName>
        <fullName evidence="1">Uncharacterized protein</fullName>
    </submittedName>
</protein>
<evidence type="ECO:0000313" key="2">
    <source>
        <dbReference type="Proteomes" id="UP000739411"/>
    </source>
</evidence>
<gene>
    <name evidence="1" type="ORF">IPJ38_07350</name>
</gene>
<organism evidence="1 2">
    <name type="scientific">Candidatus Dechloromonas phosphorivorans</name>
    <dbReference type="NCBI Taxonomy" id="2899244"/>
    <lineage>
        <taxon>Bacteria</taxon>
        <taxon>Pseudomonadati</taxon>
        <taxon>Pseudomonadota</taxon>
        <taxon>Betaproteobacteria</taxon>
        <taxon>Rhodocyclales</taxon>
        <taxon>Azonexaceae</taxon>
        <taxon>Dechloromonas</taxon>
    </lineage>
</organism>
<name>A0A935JWD8_9RHOO</name>
<proteinExistence type="predicted"/>
<comment type="caution">
    <text evidence="1">The sequence shown here is derived from an EMBL/GenBank/DDBJ whole genome shotgun (WGS) entry which is preliminary data.</text>
</comment>
<accession>A0A935JWD8</accession>
<dbReference type="Proteomes" id="UP000739411">
    <property type="component" value="Unassembled WGS sequence"/>
</dbReference>